<keyword evidence="2" id="KW-0378">Hydrolase</keyword>
<name>A0A2H1IZ67_BREAU</name>
<evidence type="ECO:0000259" key="1">
    <source>
        <dbReference type="Pfam" id="PF13354"/>
    </source>
</evidence>
<dbReference type="Pfam" id="PF13354">
    <property type="entry name" value="Beta-lactamase2"/>
    <property type="match status" value="1"/>
</dbReference>
<proteinExistence type="predicted"/>
<dbReference type="EMBL" id="FXYZ01000006">
    <property type="protein sequence ID" value="SMX80477.1"/>
    <property type="molecule type" value="Genomic_DNA"/>
</dbReference>
<keyword evidence="5" id="KW-1185">Reference proteome</keyword>
<dbReference type="InterPro" id="IPR012338">
    <property type="entry name" value="Beta-lactam/transpept-like"/>
</dbReference>
<dbReference type="GO" id="GO:0008800">
    <property type="term" value="F:beta-lactamase activity"/>
    <property type="evidence" value="ECO:0007669"/>
    <property type="project" value="UniProtKB-EC"/>
</dbReference>
<dbReference type="Proteomes" id="UP000234327">
    <property type="component" value="Unassembled WGS sequence"/>
</dbReference>
<gene>
    <name evidence="3" type="ORF">BAUR9175_03215</name>
    <name evidence="2" type="ORF">BAURA63_01707</name>
</gene>
<dbReference type="SUPFAM" id="SSF56601">
    <property type="entry name" value="beta-lactamase/transpeptidase-like"/>
    <property type="match status" value="1"/>
</dbReference>
<dbReference type="PANTHER" id="PTHR35333:SF3">
    <property type="entry name" value="BETA-LACTAMASE-TYPE TRANSPEPTIDASE FOLD CONTAINING PROTEIN"/>
    <property type="match status" value="1"/>
</dbReference>
<dbReference type="Proteomes" id="UP000234525">
    <property type="component" value="Unassembled WGS sequence"/>
</dbReference>
<dbReference type="InterPro" id="IPR000871">
    <property type="entry name" value="Beta-lactam_class-A"/>
</dbReference>
<feature type="domain" description="Beta-lactamase class A catalytic" evidence="1">
    <location>
        <begin position="36"/>
        <end position="282"/>
    </location>
</feature>
<dbReference type="EMBL" id="FXZB01000026">
    <property type="protein sequence ID" value="SMX95689.1"/>
    <property type="molecule type" value="Genomic_DNA"/>
</dbReference>
<accession>A0A2H1IZ67</accession>
<evidence type="ECO:0000313" key="4">
    <source>
        <dbReference type="Proteomes" id="UP000234327"/>
    </source>
</evidence>
<protein>
    <submittedName>
        <fullName evidence="2">Beta-lactamase class A</fullName>
        <ecNumber evidence="2">3.5.2.6</ecNumber>
    </submittedName>
</protein>
<dbReference type="GO" id="GO:0030655">
    <property type="term" value="P:beta-lactam antibiotic catabolic process"/>
    <property type="evidence" value="ECO:0007669"/>
    <property type="project" value="InterPro"/>
</dbReference>
<organism evidence="2 4">
    <name type="scientific">Brevibacterium aurantiacum</name>
    <dbReference type="NCBI Taxonomy" id="273384"/>
    <lineage>
        <taxon>Bacteria</taxon>
        <taxon>Bacillati</taxon>
        <taxon>Actinomycetota</taxon>
        <taxon>Actinomycetes</taxon>
        <taxon>Micrococcales</taxon>
        <taxon>Brevibacteriaceae</taxon>
        <taxon>Brevibacterium</taxon>
    </lineage>
</organism>
<reference evidence="5" key="2">
    <citation type="submission" date="2017-03" db="EMBL/GenBank/DDBJ databases">
        <authorList>
            <person name="Monnet C."/>
        </authorList>
    </citation>
    <scope>NUCLEOTIDE SEQUENCE [LARGE SCALE GENOMIC DNA]</scope>
    <source>
        <strain evidence="5">ATCC 9175</strain>
    </source>
</reference>
<reference evidence="2 4" key="1">
    <citation type="submission" date="2017-03" db="EMBL/GenBank/DDBJ databases">
        <authorList>
            <person name="Afonso C.L."/>
            <person name="Miller P.J."/>
            <person name="Scott M.A."/>
            <person name="Spackman E."/>
            <person name="Goraichik I."/>
            <person name="Dimitrov K.M."/>
            <person name="Suarez D.L."/>
            <person name="Swayne D.E."/>
        </authorList>
    </citation>
    <scope>NUCLEOTIDE SEQUENCE [LARGE SCALE GENOMIC DNA]</scope>
    <source>
        <strain evidence="2">6</strain>
        <strain evidence="4">6(3)</strain>
        <strain evidence="3">ATCC 9175</strain>
    </source>
</reference>
<sequence>MSRIRITDGGDALRTEARLTREVSDELEAAGLRARIVVRDLDSQAEISIAHDGPVPLASVVKVPIALAILNRIADGRLEADRQVHVAPGRFEGGSPMGTSRFRHPSRIAVDDLLMLSVCFSDNTATDALLDLVPTEEVQRDLDDLGLGGIQIRHHLDALVRTPLESLPPPEAHLAYELAHANPTQGAGHRIWQLDVSQANVATAAGLTDLLAELWRPERIQTSAASRLRELMAGNVVRHRLAPDLMSDAAKWSSKTGTLLHLRHEIGVVEHSDGQTIAVVVLSESSNSAAVQPAAEAALGAAARALHDLLR</sequence>
<dbReference type="AlphaFoldDB" id="A0A2H1IZ67"/>
<evidence type="ECO:0000313" key="5">
    <source>
        <dbReference type="Proteomes" id="UP000234525"/>
    </source>
</evidence>
<dbReference type="GO" id="GO:0046677">
    <property type="term" value="P:response to antibiotic"/>
    <property type="evidence" value="ECO:0007669"/>
    <property type="project" value="InterPro"/>
</dbReference>
<dbReference type="InterPro" id="IPR045155">
    <property type="entry name" value="Beta-lactam_cat"/>
</dbReference>
<evidence type="ECO:0000313" key="3">
    <source>
        <dbReference type="EMBL" id="SMX95689.1"/>
    </source>
</evidence>
<evidence type="ECO:0000313" key="2">
    <source>
        <dbReference type="EMBL" id="SMX80477.1"/>
    </source>
</evidence>
<dbReference type="EC" id="3.5.2.6" evidence="2"/>
<dbReference type="PANTHER" id="PTHR35333">
    <property type="entry name" value="BETA-LACTAMASE"/>
    <property type="match status" value="1"/>
</dbReference>
<dbReference type="Gene3D" id="3.40.710.10">
    <property type="entry name" value="DD-peptidase/beta-lactamase superfamily"/>
    <property type="match status" value="1"/>
</dbReference>